<accession>A0A4V3JED5</accession>
<dbReference type="AlphaFoldDB" id="A0A4V3JED5"/>
<comment type="caution">
    <text evidence="2">The sequence shown here is derived from an EMBL/GenBank/DDBJ whole genome shotgun (WGS) entry which is preliminary data.</text>
</comment>
<reference evidence="2" key="1">
    <citation type="journal article" date="2019" name="PLoS Negl. Trop. Dis.">
        <title>Revisiting the worldwide diversity of Leptospira species in the environment.</title>
        <authorList>
            <person name="Vincent A.T."/>
            <person name="Schiettekatte O."/>
            <person name="Bourhy P."/>
            <person name="Veyrier F.J."/>
            <person name="Picardeau M."/>
        </authorList>
    </citation>
    <scope>NUCLEOTIDE SEQUENCE [LARGE SCALE GENOMIC DNA]</scope>
    <source>
        <strain evidence="2">SCS5</strain>
    </source>
</reference>
<dbReference type="Proteomes" id="UP000297855">
    <property type="component" value="Unassembled WGS sequence"/>
</dbReference>
<name>A0A4V3JED5_9LEPT</name>
<sequence>MNVSRSAKTVLLGLKTNRGLALFAFNLLLAFLLVLAKDPWGCFKDTYSNSDPFFPLKESDISGIKVGRKGEIVSLSRTLDSWEATLPDGTTGPADSERVVELLKAVVSLRKFTLLARNSVFPSPEFGLSEDEPSLEIYDISGKSRGILFIGSSAPRNSGVYVSEPEGKNVWLVKENLKTLIGKGRKDYFLSHSLFPDRFSYGKIRSLKIEFPSDPKKGFFLTNTDNGWILSTNLISKSAEQNTVNDFLERLLGLKADEISLAAGESLPLGPQEKFRILLDTDSGTRILSPFGKDRQGSWIFRLSGMKYELVVDPWTMETILDKDLTDFTSSPQVRSPVP</sequence>
<dbReference type="Pfam" id="PF14238">
    <property type="entry name" value="DUF4340"/>
    <property type="match status" value="1"/>
</dbReference>
<dbReference type="RefSeq" id="WP_135814139.1">
    <property type="nucleotide sequence ID" value="NZ_RQEV01000012.1"/>
</dbReference>
<feature type="domain" description="DUF4340" evidence="1">
    <location>
        <begin position="89"/>
        <end position="263"/>
    </location>
</feature>
<dbReference type="OrthoDB" id="345790at2"/>
<dbReference type="InterPro" id="IPR025641">
    <property type="entry name" value="DUF4340"/>
</dbReference>
<dbReference type="EMBL" id="RQEV01000012">
    <property type="protein sequence ID" value="TGK17465.1"/>
    <property type="molecule type" value="Genomic_DNA"/>
</dbReference>
<evidence type="ECO:0000313" key="2">
    <source>
        <dbReference type="EMBL" id="TGK17465.1"/>
    </source>
</evidence>
<organism evidence="2 3">
    <name type="scientific">Leptospira fluminis</name>
    <dbReference type="NCBI Taxonomy" id="2484979"/>
    <lineage>
        <taxon>Bacteria</taxon>
        <taxon>Pseudomonadati</taxon>
        <taxon>Spirochaetota</taxon>
        <taxon>Spirochaetia</taxon>
        <taxon>Leptospirales</taxon>
        <taxon>Leptospiraceae</taxon>
        <taxon>Leptospira</taxon>
    </lineage>
</organism>
<proteinExistence type="predicted"/>
<evidence type="ECO:0000313" key="3">
    <source>
        <dbReference type="Proteomes" id="UP000297855"/>
    </source>
</evidence>
<protein>
    <submittedName>
        <fullName evidence="2">DUF4340 domain-containing protein</fullName>
    </submittedName>
</protein>
<evidence type="ECO:0000259" key="1">
    <source>
        <dbReference type="Pfam" id="PF14238"/>
    </source>
</evidence>
<gene>
    <name evidence="2" type="ORF">EHO61_13865</name>
</gene>
<keyword evidence="3" id="KW-1185">Reference proteome</keyword>